<organism evidence="3 4">
    <name type="scientific">Nakaseomyces bracarensis</name>
    <dbReference type="NCBI Taxonomy" id="273131"/>
    <lineage>
        <taxon>Eukaryota</taxon>
        <taxon>Fungi</taxon>
        <taxon>Dikarya</taxon>
        <taxon>Ascomycota</taxon>
        <taxon>Saccharomycotina</taxon>
        <taxon>Saccharomycetes</taxon>
        <taxon>Saccharomycetales</taxon>
        <taxon>Saccharomycetaceae</taxon>
        <taxon>Nakaseomyces</taxon>
    </lineage>
</organism>
<gene>
    <name evidence="3" type="ORF">RNJ44_01171</name>
</gene>
<evidence type="ECO:0000256" key="1">
    <source>
        <dbReference type="ARBA" id="ARBA00006133"/>
    </source>
</evidence>
<proteinExistence type="inferred from homology"/>
<comment type="similarity">
    <text evidence="1">Belongs to the TEL2 family.</text>
</comment>
<dbReference type="InterPro" id="IPR019337">
    <property type="entry name" value="Telomere_length_regulation_dom"/>
</dbReference>
<evidence type="ECO:0000313" key="4">
    <source>
        <dbReference type="Proteomes" id="UP001623330"/>
    </source>
</evidence>
<feature type="domain" description="Telomere length regulation protein conserved" evidence="2">
    <location>
        <begin position="433"/>
        <end position="540"/>
    </location>
</feature>
<dbReference type="InterPro" id="IPR038528">
    <property type="entry name" value="TEL2_C_sf"/>
</dbReference>
<dbReference type="Proteomes" id="UP001623330">
    <property type="component" value="Unassembled WGS sequence"/>
</dbReference>
<sequence>MTVAQLLKRPDLQEQDVLSVLRKVSDDLADLDLEGLLAIIKYVVPHYMVWSDEINSLLNGIFLQSLKNISQLISFGASMDPKVSERRIYCGYTKSLILQKVGYLKNYITESGETNVIEQLLRRLFVGSTIYNFLSGDIDVITYINKICAELALVIQAPLSEDDLSVVGKFIGSFINFHGVFVPSELFSSVLLKDQISFDSFVQIMSKSSLLTRRRVISGAMLKYLESKCTPETFLSILVILRRTEIYNLIDNDELYKLKLIYLQELVISTLLIPKVTSLINYLLAKFSKIDGQTDEKTCTLLTLVLKKYSTDEQKEYICHSDIFLTAVTKRLSEKDRLVRERTMYIAKLTSKDQIQYESDFVIETDSFISTTTTSDDTIDWDSLNSDIRYQHLINTQKSDQVVNLEKLSLDDSDDEEEDDDDDVNTIGNGEYVFIKDLAAAFAKNNVTQKVKLFKNVIKLVRRKRDFQTEVNYFAPSLISGVAIMNNDADEKQFEEYRVNALVSIIVVVPDNINKLYDILFNSELSLQQRMSILASVSMSSRELRGYNDEHILKPEFDFPSERLPWDLSDQTSHLQIKDISQNDQSSSLIGPGKPVWKSKKLLQGNEKPTNRFRDYASKFFYPLANGWLNGIDMGTFDKLFKMYYLNTLKIVYDCSNPVNDYETMTVTLQQIIEDATAQDIPLEIK</sequence>
<dbReference type="InterPro" id="IPR051970">
    <property type="entry name" value="TEL2_Regulation"/>
</dbReference>
<dbReference type="Gene3D" id="1.25.40.720">
    <property type="entry name" value="Telomere length regulation protein 2, C-terminal domain"/>
    <property type="match status" value="2"/>
</dbReference>
<protein>
    <submittedName>
        <fullName evidence="3">Telomere length regulation protein TEL2</fullName>
    </submittedName>
</protein>
<reference evidence="3 4" key="1">
    <citation type="submission" date="2024-05" db="EMBL/GenBank/DDBJ databases">
        <title>Long read based assembly of the Candida bracarensis genome reveals expanded adhesin content.</title>
        <authorList>
            <person name="Marcet-Houben M."/>
            <person name="Ksiezopolska E."/>
            <person name="Gabaldon T."/>
        </authorList>
    </citation>
    <scope>NUCLEOTIDE SEQUENCE [LARGE SCALE GENOMIC DNA]</scope>
    <source>
        <strain evidence="3 4">CBM6</strain>
    </source>
</reference>
<dbReference type="Pfam" id="PF10193">
    <property type="entry name" value="Telomere_reg-2"/>
    <property type="match status" value="1"/>
</dbReference>
<dbReference type="PANTHER" id="PTHR15830">
    <property type="entry name" value="TELOMERE LENGTH REGULATION PROTEIN TEL2 FAMILY MEMBER"/>
    <property type="match status" value="1"/>
</dbReference>
<dbReference type="EMBL" id="JBEVYD010000009">
    <property type="protein sequence ID" value="KAL3230722.1"/>
    <property type="molecule type" value="Genomic_DNA"/>
</dbReference>
<accession>A0ABR4NR85</accession>
<evidence type="ECO:0000259" key="2">
    <source>
        <dbReference type="Pfam" id="PF10193"/>
    </source>
</evidence>
<name>A0ABR4NR85_9SACH</name>
<keyword evidence="4" id="KW-1185">Reference proteome</keyword>
<comment type="caution">
    <text evidence="3">The sequence shown here is derived from an EMBL/GenBank/DDBJ whole genome shotgun (WGS) entry which is preliminary data.</text>
</comment>
<evidence type="ECO:0000313" key="3">
    <source>
        <dbReference type="EMBL" id="KAL3230722.1"/>
    </source>
</evidence>
<dbReference type="PANTHER" id="PTHR15830:SF10">
    <property type="entry name" value="TELOMERE LENGTH REGULATION PROTEIN TEL2 HOMOLOG"/>
    <property type="match status" value="1"/>
</dbReference>